<dbReference type="CDD" id="cd00515">
    <property type="entry name" value="HAM1"/>
    <property type="match status" value="1"/>
</dbReference>
<dbReference type="EMBL" id="LO018304">
    <property type="protein sequence ID" value="CUM60346.1"/>
    <property type="molecule type" value="Genomic_DNA"/>
</dbReference>
<accession>A0A1J1JFV9</accession>
<keyword evidence="5 10" id="KW-0378">Hydrolase</keyword>
<feature type="binding site" evidence="10">
    <location>
        <begin position="166"/>
        <end position="169"/>
    </location>
    <ligand>
        <name>substrate</name>
    </ligand>
</feature>
<evidence type="ECO:0000256" key="5">
    <source>
        <dbReference type="ARBA" id="ARBA00022801"/>
    </source>
</evidence>
<dbReference type="InterPro" id="IPR002637">
    <property type="entry name" value="RdgB/HAM1"/>
</dbReference>
<dbReference type="GO" id="GO:0036220">
    <property type="term" value="F:ITP diphosphatase activity"/>
    <property type="evidence" value="ECO:0007669"/>
    <property type="project" value="UniProtKB-UniRule"/>
</dbReference>
<comment type="catalytic activity">
    <reaction evidence="10">
        <text>ITP + H2O = IMP + diphosphate + H(+)</text>
        <dbReference type="Rhea" id="RHEA:29399"/>
        <dbReference type="ChEBI" id="CHEBI:15377"/>
        <dbReference type="ChEBI" id="CHEBI:15378"/>
        <dbReference type="ChEBI" id="CHEBI:33019"/>
        <dbReference type="ChEBI" id="CHEBI:58053"/>
        <dbReference type="ChEBI" id="CHEBI:61402"/>
        <dbReference type="EC" id="3.6.1.66"/>
    </reaction>
</comment>
<proteinExistence type="inferred from homology"/>
<evidence type="ECO:0000256" key="11">
    <source>
        <dbReference type="RuleBase" id="RU003781"/>
    </source>
</evidence>
<feature type="active site" description="Proton acceptor" evidence="10">
    <location>
        <position position="87"/>
    </location>
</feature>
<comment type="similarity">
    <text evidence="1 10 11">Belongs to the HAM1 NTPase family.</text>
</comment>
<evidence type="ECO:0000256" key="3">
    <source>
        <dbReference type="ARBA" id="ARBA00022723"/>
    </source>
</evidence>
<comment type="cofactor">
    <cofactor evidence="10">
        <name>Mg(2+)</name>
        <dbReference type="ChEBI" id="CHEBI:18420"/>
    </cofactor>
    <text evidence="10">Binds 1 Mg(2+) ion per subunit.</text>
</comment>
<name>A0A1J1JFV9_PLAAG</name>
<evidence type="ECO:0000256" key="1">
    <source>
        <dbReference type="ARBA" id="ARBA00008023"/>
    </source>
</evidence>
<dbReference type="GO" id="GO:0036222">
    <property type="term" value="F:XTP diphosphatase activity"/>
    <property type="evidence" value="ECO:0007669"/>
    <property type="project" value="UniProtKB-UniRule"/>
</dbReference>
<dbReference type="PANTHER" id="PTHR11067">
    <property type="entry name" value="INOSINE TRIPHOSPHATE PYROPHOSPHATASE/HAM1 PROTEIN"/>
    <property type="match status" value="1"/>
</dbReference>
<comment type="subunit">
    <text evidence="2 10">Homodimer.</text>
</comment>
<evidence type="ECO:0000256" key="2">
    <source>
        <dbReference type="ARBA" id="ARBA00011738"/>
    </source>
</evidence>
<dbReference type="NCBIfam" id="TIGR00042">
    <property type="entry name" value="RdgB/HAM1 family non-canonical purine NTP pyrophosphatase"/>
    <property type="match status" value="1"/>
</dbReference>
<keyword evidence="4 10" id="KW-0547">Nucleotide-binding</keyword>
<evidence type="ECO:0000256" key="4">
    <source>
        <dbReference type="ARBA" id="ARBA00022741"/>
    </source>
</evidence>
<dbReference type="AlphaFoldDB" id="A0A1J1JFV9"/>
<evidence type="ECO:0000256" key="7">
    <source>
        <dbReference type="ARBA" id="ARBA00023080"/>
    </source>
</evidence>
<keyword evidence="6 10" id="KW-0460">Magnesium</keyword>
<comment type="catalytic activity">
    <reaction evidence="9 10">
        <text>XTP + H2O = XMP + diphosphate + H(+)</text>
        <dbReference type="Rhea" id="RHEA:28610"/>
        <dbReference type="ChEBI" id="CHEBI:15377"/>
        <dbReference type="ChEBI" id="CHEBI:15378"/>
        <dbReference type="ChEBI" id="CHEBI:33019"/>
        <dbReference type="ChEBI" id="CHEBI:57464"/>
        <dbReference type="ChEBI" id="CHEBI:61314"/>
        <dbReference type="EC" id="3.6.1.66"/>
    </reaction>
</comment>
<evidence type="ECO:0000313" key="12">
    <source>
        <dbReference type="EMBL" id="CUM60346.1"/>
    </source>
</evidence>
<dbReference type="GO" id="GO:0046872">
    <property type="term" value="F:metal ion binding"/>
    <property type="evidence" value="ECO:0007669"/>
    <property type="project" value="UniProtKB-KW"/>
</dbReference>
<comment type="function">
    <text evidence="10">Pyrophosphatase that catalyzes the hydrolysis of nucleoside triphosphates to their monophosphate derivatives, with a high preference for the non-canonical purine nucleotides XTP (xanthosine triphosphate), dITP (deoxyinosine triphosphate) and ITP. Seems to function as a house-cleaning enzyme that removes non-canonical purine nucleotides from the nucleotide pool, thus preventing their incorporation into DNA/RNA and avoiding chromosomal lesions.</text>
</comment>
<keyword evidence="7 10" id="KW-0546">Nucleotide metabolism</keyword>
<dbReference type="EC" id="3.6.1.66" evidence="10"/>
<evidence type="ECO:0000256" key="9">
    <source>
        <dbReference type="ARBA" id="ARBA00052017"/>
    </source>
</evidence>
<dbReference type="GO" id="GO:0009146">
    <property type="term" value="P:purine nucleoside triphosphate catabolic process"/>
    <property type="evidence" value="ECO:0007669"/>
    <property type="project" value="UniProtKB-UniRule"/>
</dbReference>
<keyword evidence="3 10" id="KW-0479">Metal-binding</keyword>
<gene>
    <name evidence="12" type="ORF">PLAM_2380</name>
</gene>
<feature type="binding site" evidence="10">
    <location>
        <position position="88"/>
    </location>
    <ligand>
        <name>substrate</name>
    </ligand>
</feature>
<protein>
    <recommendedName>
        <fullName evidence="10">dITP/XTP pyrophosphatase</fullName>
        <ecNumber evidence="10">3.6.1.66</ecNumber>
    </recommendedName>
    <alternativeName>
        <fullName evidence="10">Non-canonical purine NTP pyrophosphatase</fullName>
    </alternativeName>
    <alternativeName>
        <fullName evidence="10">Non-standard purine NTP pyrophosphatase</fullName>
    </alternativeName>
    <alternativeName>
        <fullName evidence="10">Nucleoside-triphosphate diphosphatase</fullName>
    </alternativeName>
    <alternativeName>
        <fullName evidence="10">Nucleoside-triphosphate pyrophosphatase</fullName>
        <shortName evidence="10">NTPase</shortName>
    </alternativeName>
</protein>
<feature type="binding site" evidence="10">
    <location>
        <position position="189"/>
    </location>
    <ligand>
        <name>substrate</name>
    </ligand>
</feature>
<evidence type="ECO:0000256" key="10">
    <source>
        <dbReference type="HAMAP-Rule" id="MF_01405"/>
    </source>
</evidence>
<organism evidence="12">
    <name type="scientific">Planktothrix agardhii</name>
    <name type="common">Oscillatoria agardhii</name>
    <dbReference type="NCBI Taxonomy" id="1160"/>
    <lineage>
        <taxon>Bacteria</taxon>
        <taxon>Bacillati</taxon>
        <taxon>Cyanobacteriota</taxon>
        <taxon>Cyanophyceae</taxon>
        <taxon>Oscillatoriophycideae</taxon>
        <taxon>Oscillatoriales</taxon>
        <taxon>Microcoleaceae</taxon>
        <taxon>Planktothrix</taxon>
    </lineage>
</organism>
<dbReference type="InterPro" id="IPR020922">
    <property type="entry name" value="dITP/XTP_pyrophosphatase"/>
</dbReference>
<sequence length="221" mass="24193">MDQGEVSLPFLVNYYHLNMTEKILIVATGNPGKLKEMQAYLEDLEIELQIKPKDLEIEETGKTFVENAALKASQVALATGEWAIADDSGLAVEALNGAPGLYSARYAPTEAECIVRLLKELGDHPNRNAEFICAVAIARPDGSIAVEYQGICQGTITNEPTGIGGFGYDPIFYVPQVNMTFAQMSAELKHKISHRGQAFQGILPQLQTLFESANIDNKNFE</sequence>
<evidence type="ECO:0000256" key="8">
    <source>
        <dbReference type="ARBA" id="ARBA00051875"/>
    </source>
</evidence>
<dbReference type="GO" id="GO:0035870">
    <property type="term" value="F:dITP diphosphatase activity"/>
    <property type="evidence" value="ECO:0007669"/>
    <property type="project" value="UniProtKB-UniRule"/>
</dbReference>
<dbReference type="HAMAP" id="MF_01405">
    <property type="entry name" value="Non_canon_purine_NTPase"/>
    <property type="match status" value="1"/>
</dbReference>
<dbReference type="FunFam" id="3.90.950.10:FF:000001">
    <property type="entry name" value="dITP/XTP pyrophosphatase"/>
    <property type="match status" value="1"/>
</dbReference>
<reference evidence="12" key="1">
    <citation type="submission" date="2015-09" db="EMBL/GenBank/DDBJ databases">
        <authorList>
            <person name="Jackson K.R."/>
            <person name="Lunt B.L."/>
            <person name="Fisher J.N.B."/>
            <person name="Gardner A.V."/>
            <person name="Bailey M.E."/>
            <person name="Deus L.M."/>
            <person name="Earl A.S."/>
            <person name="Gibby P.D."/>
            <person name="Hartmann K.A."/>
            <person name="Liu J.E."/>
            <person name="Manci A.M."/>
            <person name="Nielsen D.A."/>
            <person name="Solomon M.B."/>
            <person name="Breakwell D.P."/>
            <person name="Burnett S.H."/>
            <person name="Grose J.H."/>
        </authorList>
    </citation>
    <scope>NUCLEOTIDE SEQUENCE</scope>
    <source>
        <strain evidence="12">7805</strain>
    </source>
</reference>
<evidence type="ECO:0000256" key="6">
    <source>
        <dbReference type="ARBA" id="ARBA00022842"/>
    </source>
</evidence>
<dbReference type="GO" id="GO:0009117">
    <property type="term" value="P:nucleotide metabolic process"/>
    <property type="evidence" value="ECO:0007669"/>
    <property type="project" value="UniProtKB-KW"/>
</dbReference>
<dbReference type="SUPFAM" id="SSF52972">
    <property type="entry name" value="ITPase-like"/>
    <property type="match status" value="1"/>
</dbReference>
<dbReference type="PANTHER" id="PTHR11067:SF9">
    <property type="entry name" value="INOSINE TRIPHOSPHATE PYROPHOSPHATASE"/>
    <property type="match status" value="1"/>
</dbReference>
<dbReference type="Gene3D" id="3.90.950.10">
    <property type="match status" value="1"/>
</dbReference>
<feature type="binding site" evidence="10">
    <location>
        <position position="58"/>
    </location>
    <ligand>
        <name>Mg(2+)</name>
        <dbReference type="ChEBI" id="CHEBI:18420"/>
    </ligand>
</feature>
<comment type="catalytic activity">
    <reaction evidence="8 10">
        <text>dITP + H2O = dIMP + diphosphate + H(+)</text>
        <dbReference type="Rhea" id="RHEA:28342"/>
        <dbReference type="ChEBI" id="CHEBI:15377"/>
        <dbReference type="ChEBI" id="CHEBI:15378"/>
        <dbReference type="ChEBI" id="CHEBI:33019"/>
        <dbReference type="ChEBI" id="CHEBI:61194"/>
        <dbReference type="ChEBI" id="CHEBI:61382"/>
        <dbReference type="EC" id="3.6.1.66"/>
    </reaction>
</comment>
<dbReference type="Pfam" id="PF01725">
    <property type="entry name" value="Ham1p_like"/>
    <property type="match status" value="1"/>
</dbReference>
<dbReference type="GO" id="GO:0017111">
    <property type="term" value="F:ribonucleoside triphosphate phosphatase activity"/>
    <property type="evidence" value="ECO:0007669"/>
    <property type="project" value="InterPro"/>
</dbReference>
<feature type="binding site" evidence="10">
    <location>
        <begin position="194"/>
        <end position="195"/>
    </location>
    <ligand>
        <name>substrate</name>
    </ligand>
</feature>
<dbReference type="GO" id="GO:0000166">
    <property type="term" value="F:nucleotide binding"/>
    <property type="evidence" value="ECO:0007669"/>
    <property type="project" value="UniProtKB-KW"/>
</dbReference>
<feature type="binding site" evidence="10">
    <location>
        <begin position="28"/>
        <end position="33"/>
    </location>
    <ligand>
        <name>substrate</name>
    </ligand>
</feature>
<dbReference type="InterPro" id="IPR029001">
    <property type="entry name" value="ITPase-like_fam"/>
</dbReference>
<feature type="binding site" evidence="10">
    <location>
        <position position="87"/>
    </location>
    <ligand>
        <name>Mg(2+)</name>
        <dbReference type="ChEBI" id="CHEBI:18420"/>
    </ligand>
</feature>
<dbReference type="GO" id="GO:0005829">
    <property type="term" value="C:cytosol"/>
    <property type="evidence" value="ECO:0007669"/>
    <property type="project" value="TreeGrafter"/>
</dbReference>